<sequence>MTATLLIDRRGPQDGGAQPPQRTSVTGPLAPRPSVSVNGVVIAHSAIAQEAQNHPAEQPQAAWQQAARALAVRELLVQEARRLDLVAQPVEDEEGRRETDEEALIRALLDREIVVPQADQASCRRYYEKNRNRFRSLDVFEAAHILFSADRRDEAAFAAAREAAREALELLDAHPERFADLARELSACSSSGNGGHLGQFTRADVTPDFAAALDRLEPGEIAATPIETQYGVHIIRLDRRIEGKTLPFEIVRDRIAAFLAEAVWRRAAAQYICLLAGRATITGVKLGGADTPLVQ</sequence>
<dbReference type="EC" id="5.2.1.8" evidence="3"/>
<reference evidence="11 12" key="1">
    <citation type="submission" date="2024-09" db="EMBL/GenBank/DDBJ databases">
        <authorList>
            <person name="Sun Q."/>
            <person name="Mori K."/>
        </authorList>
    </citation>
    <scope>NUCLEOTIDE SEQUENCE [LARGE SCALE GENOMIC DNA]</scope>
    <source>
        <strain evidence="11 12">CCM 8543</strain>
    </source>
</reference>
<evidence type="ECO:0000256" key="3">
    <source>
        <dbReference type="ARBA" id="ARBA00013194"/>
    </source>
</evidence>
<accession>A0ABV6DCV0</accession>
<protein>
    <recommendedName>
        <fullName evidence="4">Parvulin-like PPIase</fullName>
        <ecNumber evidence="3">5.2.1.8</ecNumber>
    </recommendedName>
    <alternativeName>
        <fullName evidence="6">Peptidyl-prolyl cis-trans isomerase plp</fullName>
    </alternativeName>
    <alternativeName>
        <fullName evidence="7">Rotamase plp</fullName>
    </alternativeName>
</protein>
<dbReference type="InterPro" id="IPR027304">
    <property type="entry name" value="Trigger_fact/SurA_dom_sf"/>
</dbReference>
<dbReference type="InterPro" id="IPR046357">
    <property type="entry name" value="PPIase_dom_sf"/>
</dbReference>
<keyword evidence="8 11" id="KW-0413">Isomerase</keyword>
<dbReference type="PROSITE" id="PS50198">
    <property type="entry name" value="PPIC_PPIASE_2"/>
    <property type="match status" value="1"/>
</dbReference>
<comment type="catalytic activity">
    <reaction evidence="1">
        <text>[protein]-peptidylproline (omega=180) = [protein]-peptidylproline (omega=0)</text>
        <dbReference type="Rhea" id="RHEA:16237"/>
        <dbReference type="Rhea" id="RHEA-COMP:10747"/>
        <dbReference type="Rhea" id="RHEA-COMP:10748"/>
        <dbReference type="ChEBI" id="CHEBI:83833"/>
        <dbReference type="ChEBI" id="CHEBI:83834"/>
        <dbReference type="EC" id="5.2.1.8"/>
    </reaction>
</comment>
<dbReference type="InterPro" id="IPR000297">
    <property type="entry name" value="PPIase_PpiC"/>
</dbReference>
<proteinExistence type="inferred from homology"/>
<evidence type="ECO:0000256" key="6">
    <source>
        <dbReference type="ARBA" id="ARBA00030642"/>
    </source>
</evidence>
<evidence type="ECO:0000256" key="5">
    <source>
        <dbReference type="ARBA" id="ARBA00023110"/>
    </source>
</evidence>
<evidence type="ECO:0000256" key="9">
    <source>
        <dbReference type="SAM" id="MobiDB-lite"/>
    </source>
</evidence>
<evidence type="ECO:0000256" key="8">
    <source>
        <dbReference type="PROSITE-ProRule" id="PRU00278"/>
    </source>
</evidence>
<dbReference type="SUPFAM" id="SSF54534">
    <property type="entry name" value="FKBP-like"/>
    <property type="match status" value="1"/>
</dbReference>
<dbReference type="PANTHER" id="PTHR47245:SF2">
    <property type="entry name" value="PEPTIDYL-PROLYL CIS-TRANS ISOMERASE HP_0175-RELATED"/>
    <property type="match status" value="1"/>
</dbReference>
<dbReference type="InterPro" id="IPR050245">
    <property type="entry name" value="PrsA_foldase"/>
</dbReference>
<evidence type="ECO:0000313" key="11">
    <source>
        <dbReference type="EMBL" id="MFC0210483.1"/>
    </source>
</evidence>
<evidence type="ECO:0000313" key="12">
    <source>
        <dbReference type="Proteomes" id="UP001589755"/>
    </source>
</evidence>
<keyword evidence="5 8" id="KW-0697">Rotamase</keyword>
<comment type="caution">
    <text evidence="11">The sequence shown here is derived from an EMBL/GenBank/DDBJ whole genome shotgun (WGS) entry which is preliminary data.</text>
</comment>
<evidence type="ECO:0000259" key="10">
    <source>
        <dbReference type="PROSITE" id="PS50198"/>
    </source>
</evidence>
<evidence type="ECO:0000256" key="1">
    <source>
        <dbReference type="ARBA" id="ARBA00000971"/>
    </source>
</evidence>
<evidence type="ECO:0000256" key="7">
    <source>
        <dbReference type="ARBA" id="ARBA00031484"/>
    </source>
</evidence>
<dbReference type="EMBL" id="JBHLXD010000056">
    <property type="protein sequence ID" value="MFC0210483.1"/>
    <property type="molecule type" value="Genomic_DNA"/>
</dbReference>
<dbReference type="GO" id="GO:0016853">
    <property type="term" value="F:isomerase activity"/>
    <property type="evidence" value="ECO:0007669"/>
    <property type="project" value="UniProtKB-KW"/>
</dbReference>
<dbReference type="InterPro" id="IPR023058">
    <property type="entry name" value="PPIase_PpiC_CS"/>
</dbReference>
<dbReference type="SUPFAM" id="SSF109998">
    <property type="entry name" value="Triger factor/SurA peptide-binding domain-like"/>
    <property type="match status" value="1"/>
</dbReference>
<dbReference type="Pfam" id="PF00639">
    <property type="entry name" value="Rotamase"/>
    <property type="match status" value="1"/>
</dbReference>
<organism evidence="11 12">
    <name type="scientific">Chelativorans intermedius</name>
    <dbReference type="NCBI Taxonomy" id="515947"/>
    <lineage>
        <taxon>Bacteria</taxon>
        <taxon>Pseudomonadati</taxon>
        <taxon>Pseudomonadota</taxon>
        <taxon>Alphaproteobacteria</taxon>
        <taxon>Hyphomicrobiales</taxon>
        <taxon>Phyllobacteriaceae</taxon>
        <taxon>Chelativorans</taxon>
    </lineage>
</organism>
<name>A0ABV6DCV0_9HYPH</name>
<evidence type="ECO:0000256" key="2">
    <source>
        <dbReference type="ARBA" id="ARBA00007656"/>
    </source>
</evidence>
<dbReference type="Proteomes" id="UP001589755">
    <property type="component" value="Unassembled WGS sequence"/>
</dbReference>
<dbReference type="RefSeq" id="WP_261522764.1">
    <property type="nucleotide sequence ID" value="NZ_JAODNW010000041.1"/>
</dbReference>
<evidence type="ECO:0000256" key="4">
    <source>
        <dbReference type="ARBA" id="ARBA00018370"/>
    </source>
</evidence>
<feature type="region of interest" description="Disordered" evidence="9">
    <location>
        <begin position="1"/>
        <end position="33"/>
    </location>
</feature>
<comment type="similarity">
    <text evidence="2">Belongs to the PpiC/parvulin rotamase family.</text>
</comment>
<gene>
    <name evidence="11" type="ORF">ACFFJ2_19010</name>
</gene>
<dbReference type="PROSITE" id="PS01096">
    <property type="entry name" value="PPIC_PPIASE_1"/>
    <property type="match status" value="1"/>
</dbReference>
<dbReference type="PANTHER" id="PTHR47245">
    <property type="entry name" value="PEPTIDYLPROLYL ISOMERASE"/>
    <property type="match status" value="1"/>
</dbReference>
<dbReference type="Gene3D" id="3.10.50.40">
    <property type="match status" value="1"/>
</dbReference>
<feature type="domain" description="PpiC" evidence="10">
    <location>
        <begin position="137"/>
        <end position="239"/>
    </location>
</feature>
<keyword evidence="12" id="KW-1185">Reference proteome</keyword>